<dbReference type="SUPFAM" id="SSF69075">
    <property type="entry name" value="Glutamyl tRNA-reductase dimerization domain"/>
    <property type="match status" value="1"/>
</dbReference>
<name>A0AAW4PWL8_9EURY</name>
<proteinExistence type="predicted"/>
<accession>A0AAW4PWL8</accession>
<evidence type="ECO:0000259" key="2">
    <source>
        <dbReference type="Pfam" id="PF00745"/>
    </source>
</evidence>
<dbReference type="GO" id="GO:0050661">
    <property type="term" value="F:NADP binding"/>
    <property type="evidence" value="ECO:0007669"/>
    <property type="project" value="InterPro"/>
</dbReference>
<dbReference type="Proteomes" id="UP001430377">
    <property type="component" value="Unassembled WGS sequence"/>
</dbReference>
<dbReference type="InterPro" id="IPR036453">
    <property type="entry name" value="GluRdtase_dimer_dom_sf"/>
</dbReference>
<gene>
    <name evidence="3" type="ORF">EGH21_16535</name>
</gene>
<dbReference type="Pfam" id="PF00745">
    <property type="entry name" value="GlutR_dimer"/>
    <property type="match status" value="1"/>
</dbReference>
<evidence type="ECO:0000256" key="1">
    <source>
        <dbReference type="SAM" id="Coils"/>
    </source>
</evidence>
<dbReference type="InterPro" id="IPR015896">
    <property type="entry name" value="4pyrrol_synth_GluRdtase_dimer"/>
</dbReference>
<organism evidence="3 4">
    <name type="scientific">Haloarcula rubra</name>
    <dbReference type="NCBI Taxonomy" id="2487747"/>
    <lineage>
        <taxon>Archaea</taxon>
        <taxon>Methanobacteriati</taxon>
        <taxon>Methanobacteriota</taxon>
        <taxon>Stenosarchaea group</taxon>
        <taxon>Halobacteria</taxon>
        <taxon>Halobacteriales</taxon>
        <taxon>Haloarculaceae</taxon>
        <taxon>Haloarcula</taxon>
    </lineage>
</organism>
<evidence type="ECO:0000313" key="4">
    <source>
        <dbReference type="Proteomes" id="UP001430377"/>
    </source>
</evidence>
<comment type="caution">
    <text evidence="3">The sequence shown here is derived from an EMBL/GenBank/DDBJ whole genome shotgun (WGS) entry which is preliminary data.</text>
</comment>
<keyword evidence="4" id="KW-1185">Reference proteome</keyword>
<dbReference type="GO" id="GO:0008883">
    <property type="term" value="F:glutamyl-tRNA reductase activity"/>
    <property type="evidence" value="ECO:0007669"/>
    <property type="project" value="InterPro"/>
</dbReference>
<sequence>MNDDTRETTTDVEQALGQIEARAAEIRAEQLERALTQLRAQGDLTDEQAAAVERLSERLAERLLAVPRASLRQPSSVGDGTVETAAELFG</sequence>
<reference evidence="3 4" key="1">
    <citation type="submission" date="2021-06" db="EMBL/GenBank/DDBJ databases">
        <title>Halomicroarcula sp. a new haloarchaeum isolated from saline soil.</title>
        <authorList>
            <person name="Duran-Viseras A."/>
            <person name="Sanchez-Porro C."/>
            <person name="Ventosa A."/>
        </authorList>
    </citation>
    <scope>NUCLEOTIDE SEQUENCE [LARGE SCALE GENOMIC DNA]</scope>
    <source>
        <strain evidence="3 4">F13</strain>
    </source>
</reference>
<feature type="coiled-coil region" evidence="1">
    <location>
        <begin position="21"/>
        <end position="48"/>
    </location>
</feature>
<dbReference type="AlphaFoldDB" id="A0AAW4PWL8"/>
<feature type="domain" description="Tetrapyrrole biosynthesis glutamyl-tRNA reductase dimerisation" evidence="2">
    <location>
        <begin position="9"/>
        <end position="90"/>
    </location>
</feature>
<protein>
    <submittedName>
        <fullName evidence="3">Glutamyl-tRNA reductase</fullName>
    </submittedName>
</protein>
<keyword evidence="1" id="KW-0175">Coiled coil</keyword>
<dbReference type="GO" id="GO:0033014">
    <property type="term" value="P:tetrapyrrole biosynthetic process"/>
    <property type="evidence" value="ECO:0007669"/>
    <property type="project" value="InterPro"/>
</dbReference>
<dbReference type="EMBL" id="RKLR01000007">
    <property type="protein sequence ID" value="MBX0324637.1"/>
    <property type="molecule type" value="Genomic_DNA"/>
</dbReference>
<evidence type="ECO:0000313" key="3">
    <source>
        <dbReference type="EMBL" id="MBX0324637.1"/>
    </source>
</evidence>